<proteinExistence type="predicted"/>
<keyword evidence="2" id="KW-1185">Reference proteome</keyword>
<sequence length="301" mass="34554">ALIQGKNIKEIALDSLIDDSKAKRLEKNLPSLESYNFVLFSSKKKNNNNVCGEYGRHCTKKFDEEFRSVLSTFKAETTMKDKSELDNTHKTKEKESFWKKVYQNASEDSKAKQLAEMFSIPVEAAQMAIETYGYVEIPSFFFCFVILTLHSLRKILEEKKQTNMHGCVQYMDLYEKAVTELSDVEAREHFLAMVSTDKDETFEKVEDFLGSFGGENSITTKDKKQGKAGILGFFTNSKKGSGDEELKDIEPMMRTQSENNIQVVNPQHMLRTIAVMMQHNFLLRVLTFALKVLMNGNKFDY</sequence>
<dbReference type="EMBL" id="ASPP01017995">
    <property type="protein sequence ID" value="ETO16646.1"/>
    <property type="molecule type" value="Genomic_DNA"/>
</dbReference>
<evidence type="ECO:0000313" key="1">
    <source>
        <dbReference type="EMBL" id="ETO16646.1"/>
    </source>
</evidence>
<accession>X6MSH6</accession>
<dbReference type="AlphaFoldDB" id="X6MSH6"/>
<protein>
    <submittedName>
        <fullName evidence="1">Uncharacterized protein</fullName>
    </submittedName>
</protein>
<evidence type="ECO:0000313" key="2">
    <source>
        <dbReference type="Proteomes" id="UP000023152"/>
    </source>
</evidence>
<name>X6MSH6_RETFI</name>
<feature type="non-terminal residue" evidence="1">
    <location>
        <position position="1"/>
    </location>
</feature>
<organism evidence="1 2">
    <name type="scientific">Reticulomyxa filosa</name>
    <dbReference type="NCBI Taxonomy" id="46433"/>
    <lineage>
        <taxon>Eukaryota</taxon>
        <taxon>Sar</taxon>
        <taxon>Rhizaria</taxon>
        <taxon>Retaria</taxon>
        <taxon>Foraminifera</taxon>
        <taxon>Monothalamids</taxon>
        <taxon>Reticulomyxidae</taxon>
        <taxon>Reticulomyxa</taxon>
    </lineage>
</organism>
<gene>
    <name evidence="1" type="ORF">RFI_20693</name>
</gene>
<comment type="caution">
    <text evidence="1">The sequence shown here is derived from an EMBL/GenBank/DDBJ whole genome shotgun (WGS) entry which is preliminary data.</text>
</comment>
<dbReference type="Proteomes" id="UP000023152">
    <property type="component" value="Unassembled WGS sequence"/>
</dbReference>
<reference evidence="1 2" key="1">
    <citation type="journal article" date="2013" name="Curr. Biol.">
        <title>The Genome of the Foraminiferan Reticulomyxa filosa.</title>
        <authorList>
            <person name="Glockner G."/>
            <person name="Hulsmann N."/>
            <person name="Schleicher M."/>
            <person name="Noegel A.A."/>
            <person name="Eichinger L."/>
            <person name="Gallinger C."/>
            <person name="Pawlowski J."/>
            <person name="Sierra R."/>
            <person name="Euteneuer U."/>
            <person name="Pillet L."/>
            <person name="Moustafa A."/>
            <person name="Platzer M."/>
            <person name="Groth M."/>
            <person name="Szafranski K."/>
            <person name="Schliwa M."/>
        </authorList>
    </citation>
    <scope>NUCLEOTIDE SEQUENCE [LARGE SCALE GENOMIC DNA]</scope>
</reference>